<dbReference type="EC" id="3.4.11.-" evidence="3"/>
<dbReference type="EMBL" id="JAVAMP010000013">
    <property type="protein sequence ID" value="MDP5276269.1"/>
    <property type="molecule type" value="Genomic_DNA"/>
</dbReference>
<dbReference type="RefSeq" id="WP_305993579.1">
    <property type="nucleotide sequence ID" value="NZ_JAVAMP010000013.1"/>
</dbReference>
<dbReference type="SUPFAM" id="SSF55486">
    <property type="entry name" value="Metalloproteases ('zincins'), catalytic domain"/>
    <property type="match status" value="1"/>
</dbReference>
<keyword evidence="4" id="KW-1185">Reference proteome</keyword>
<sequence>MQKHFKYGFIIIGIFLFIGIFMIFLNDSPESTSYSIDLELDEQGTFHVKAEIAVTNNSEEAWTDIGFYFVPNALTEKYKPDFMVDSAELKINKITVNDKEQPYSLNNNIMLVSLDKDLKTKQTSKVMVDYTLNLPIKGNRLSKFFGNYYLAQWYPMLGDYNSGWVIYDYDARGESYFTGYGDYEISYMLPKEYFVASSGKDGEILPSQSGIIKGDKIKDFYLALLDPLEWESQTEVVQDTELRVFMPAGKEDMLVNTSREAKNIFKFFEERIGDNPNAEIDLVGNNGNMEYPNVMEISDNEEIYEHILTHELAHQWFYYLVSNDPYSEAWLDEGIAEFAASLYLTEKYNEQVGFEFANRLDNMREPDDIVNKQLHEFENYITTVYSRAPMKLWSYFRELGGTEEALNFLSAYYNDNQYKVVDSEVFIDYFNEYFEQDHSSFFEEWIDLNVQ</sequence>
<keyword evidence="3" id="KW-0645">Protease</keyword>
<comment type="caution">
    <text evidence="3">The sequence shown here is derived from an EMBL/GenBank/DDBJ whole genome shotgun (WGS) entry which is preliminary data.</text>
</comment>
<evidence type="ECO:0000256" key="1">
    <source>
        <dbReference type="SAM" id="Phobius"/>
    </source>
</evidence>
<gene>
    <name evidence="3" type="ORF">Q5Y73_19405</name>
</gene>
<dbReference type="Gene3D" id="1.10.390.10">
    <property type="entry name" value="Neutral Protease Domain 2"/>
    <property type="match status" value="1"/>
</dbReference>
<dbReference type="PANTHER" id="PTHR45726:SF3">
    <property type="entry name" value="LEUKOTRIENE A-4 HYDROLASE"/>
    <property type="match status" value="1"/>
</dbReference>
<keyword evidence="1" id="KW-0812">Transmembrane</keyword>
<evidence type="ECO:0000313" key="4">
    <source>
        <dbReference type="Proteomes" id="UP001231941"/>
    </source>
</evidence>
<feature type="domain" description="Peptidase M1 membrane alanine aminopeptidase" evidence="2">
    <location>
        <begin position="294"/>
        <end position="445"/>
    </location>
</feature>
<dbReference type="Proteomes" id="UP001231941">
    <property type="component" value="Unassembled WGS sequence"/>
</dbReference>
<keyword evidence="3" id="KW-0378">Hydrolase</keyword>
<evidence type="ECO:0000313" key="3">
    <source>
        <dbReference type="EMBL" id="MDP5276269.1"/>
    </source>
</evidence>
<keyword evidence="1" id="KW-0472">Membrane</keyword>
<accession>A0ABT9J5N5</accession>
<proteinExistence type="predicted"/>
<dbReference type="InterPro" id="IPR014782">
    <property type="entry name" value="Peptidase_M1_dom"/>
</dbReference>
<reference evidence="3 4" key="1">
    <citation type="submission" date="2023-08" db="EMBL/GenBank/DDBJ databases">
        <authorList>
            <person name="Park J.-S."/>
        </authorList>
    </citation>
    <scope>NUCLEOTIDE SEQUENCE [LARGE SCALE GENOMIC DNA]</scope>
    <source>
        <strain evidence="3 4">2205SS18-9</strain>
    </source>
</reference>
<dbReference type="InterPro" id="IPR034015">
    <property type="entry name" value="M1_LTA4H"/>
</dbReference>
<feature type="transmembrane region" description="Helical" evidence="1">
    <location>
        <begin position="7"/>
        <end position="25"/>
    </location>
</feature>
<keyword evidence="1" id="KW-1133">Transmembrane helix</keyword>
<name>A0ABT9J5N5_9BACL</name>
<dbReference type="Pfam" id="PF01433">
    <property type="entry name" value="Peptidase_M1"/>
    <property type="match status" value="1"/>
</dbReference>
<keyword evidence="3" id="KW-0031">Aminopeptidase</keyword>
<dbReference type="GO" id="GO:0004177">
    <property type="term" value="F:aminopeptidase activity"/>
    <property type="evidence" value="ECO:0007669"/>
    <property type="project" value="UniProtKB-KW"/>
</dbReference>
<dbReference type="InterPro" id="IPR027268">
    <property type="entry name" value="Peptidase_M4/M1_CTD_sf"/>
</dbReference>
<dbReference type="CDD" id="cd09604">
    <property type="entry name" value="M1_APN_like"/>
    <property type="match status" value="1"/>
</dbReference>
<protein>
    <submittedName>
        <fullName evidence="3">M1 family metallopeptidase</fullName>
        <ecNumber evidence="3">3.4.11.-</ecNumber>
    </submittedName>
</protein>
<dbReference type="PANTHER" id="PTHR45726">
    <property type="entry name" value="LEUKOTRIENE A-4 HYDROLASE"/>
    <property type="match status" value="1"/>
</dbReference>
<evidence type="ECO:0000259" key="2">
    <source>
        <dbReference type="Pfam" id="PF01433"/>
    </source>
</evidence>
<organism evidence="3 4">
    <name type="scientific">Chengkuizengella axinellae</name>
    <dbReference type="NCBI Taxonomy" id="3064388"/>
    <lineage>
        <taxon>Bacteria</taxon>
        <taxon>Bacillati</taxon>
        <taxon>Bacillota</taxon>
        <taxon>Bacilli</taxon>
        <taxon>Bacillales</taxon>
        <taxon>Paenibacillaceae</taxon>
        <taxon>Chengkuizengella</taxon>
    </lineage>
</organism>